<feature type="transmembrane region" description="Helical" evidence="1">
    <location>
        <begin position="83"/>
        <end position="105"/>
    </location>
</feature>
<dbReference type="EMBL" id="JAATEJ010000038">
    <property type="protein sequence ID" value="NJP48008.1"/>
    <property type="molecule type" value="Genomic_DNA"/>
</dbReference>
<dbReference type="RefSeq" id="WP_167986842.1">
    <property type="nucleotide sequence ID" value="NZ_JAATEJ010000038.1"/>
</dbReference>
<comment type="caution">
    <text evidence="2">The sequence shown here is derived from an EMBL/GenBank/DDBJ whole genome shotgun (WGS) entry which is preliminary data.</text>
</comment>
<keyword evidence="3" id="KW-1185">Reference proteome</keyword>
<keyword evidence="1" id="KW-0472">Membrane</keyword>
<dbReference type="PROSITE" id="PS51257">
    <property type="entry name" value="PROKAR_LIPOPROTEIN"/>
    <property type="match status" value="1"/>
</dbReference>
<name>A0ABX1A335_9ACTN</name>
<dbReference type="SUPFAM" id="SSF103473">
    <property type="entry name" value="MFS general substrate transporter"/>
    <property type="match status" value="1"/>
</dbReference>
<keyword evidence="1" id="KW-1133">Transmembrane helix</keyword>
<protein>
    <submittedName>
        <fullName evidence="2">MFS transporter</fullName>
    </submittedName>
</protein>
<evidence type="ECO:0000313" key="2">
    <source>
        <dbReference type="EMBL" id="NJP48008.1"/>
    </source>
</evidence>
<evidence type="ECO:0000256" key="1">
    <source>
        <dbReference type="SAM" id="Phobius"/>
    </source>
</evidence>
<accession>A0ABX1A335</accession>
<evidence type="ECO:0000313" key="3">
    <source>
        <dbReference type="Proteomes" id="UP000734511"/>
    </source>
</evidence>
<dbReference type="Gene3D" id="1.20.1250.20">
    <property type="entry name" value="MFS general substrate transporter like domains"/>
    <property type="match status" value="1"/>
</dbReference>
<sequence>MTQLPVRRLQAGARRTHALALGGAVFALSCGAYAAVARLPHGAWQIAGLVAATLVYTAGELLHTAPSAALAASAAPAHIRGRYLAVHQLTWAVAAIIAPAGFSALLDTAGWLLWAALGALLLLACAAVLRLAGRLPTEAVSPAARPRRPVADPV</sequence>
<feature type="transmembrane region" description="Helical" evidence="1">
    <location>
        <begin position="111"/>
        <end position="132"/>
    </location>
</feature>
<feature type="transmembrane region" description="Helical" evidence="1">
    <location>
        <begin position="44"/>
        <end position="62"/>
    </location>
</feature>
<gene>
    <name evidence="2" type="ORF">HCN08_32070</name>
</gene>
<proteinExistence type="predicted"/>
<dbReference type="InterPro" id="IPR036259">
    <property type="entry name" value="MFS_trans_sf"/>
</dbReference>
<reference evidence="2 3" key="1">
    <citation type="submission" date="2020-03" db="EMBL/GenBank/DDBJ databases">
        <title>WGS of actinomycetes isolated from Thailand.</title>
        <authorList>
            <person name="Thawai C."/>
        </authorList>
    </citation>
    <scope>NUCLEOTIDE SEQUENCE [LARGE SCALE GENOMIC DNA]</scope>
    <source>
        <strain evidence="2 3">PRB2-1</strain>
    </source>
</reference>
<dbReference type="Proteomes" id="UP000734511">
    <property type="component" value="Unassembled WGS sequence"/>
</dbReference>
<organism evidence="2 3">
    <name type="scientific">Actinacidiphila epipremni</name>
    <dbReference type="NCBI Taxonomy" id="2053013"/>
    <lineage>
        <taxon>Bacteria</taxon>
        <taxon>Bacillati</taxon>
        <taxon>Actinomycetota</taxon>
        <taxon>Actinomycetes</taxon>
        <taxon>Kitasatosporales</taxon>
        <taxon>Streptomycetaceae</taxon>
        <taxon>Actinacidiphila</taxon>
    </lineage>
</organism>
<keyword evidence="1" id="KW-0812">Transmembrane</keyword>